<keyword evidence="8" id="KW-1185">Reference proteome</keyword>
<keyword evidence="2 7" id="KW-0378">Hydrolase</keyword>
<dbReference type="PANTHER" id="PTHR47799:SF1">
    <property type="entry name" value="OMEGA-AMIDASE YAFV"/>
    <property type="match status" value="1"/>
</dbReference>
<dbReference type="AlphaFoldDB" id="A0A3M0FZU3"/>
<dbReference type="InterPro" id="IPR003010">
    <property type="entry name" value="C-N_Hydrolase"/>
</dbReference>
<dbReference type="OrthoDB" id="9811121at2"/>
<dbReference type="NCBIfam" id="NF007757">
    <property type="entry name" value="PRK10438.1"/>
    <property type="match status" value="1"/>
</dbReference>
<protein>
    <recommendedName>
        <fullName evidence="5">Omega-amidase YafV</fullName>
        <ecNumber evidence="3">3.5.1.3</ecNumber>
    </recommendedName>
</protein>
<reference evidence="7 8" key="1">
    <citation type="submission" date="2018-10" db="EMBL/GenBank/DDBJ databases">
        <title>Dokdonia luteus sp. nov., isolated from sea water.</title>
        <authorList>
            <person name="Zhou L.Y."/>
            <person name="Du Z.J."/>
        </authorList>
    </citation>
    <scope>NUCLEOTIDE SEQUENCE [LARGE SCALE GENOMIC DNA]</scope>
    <source>
        <strain evidence="7 8">SH27</strain>
    </source>
</reference>
<dbReference type="GO" id="GO:0050152">
    <property type="term" value="F:omega-amidase activity"/>
    <property type="evidence" value="ECO:0007669"/>
    <property type="project" value="UniProtKB-EC"/>
</dbReference>
<gene>
    <name evidence="7" type="ORF">EAX61_10425</name>
</gene>
<dbReference type="GO" id="GO:0106008">
    <property type="term" value="F:2-oxoglutaramate amidase activity"/>
    <property type="evidence" value="ECO:0007669"/>
    <property type="project" value="TreeGrafter"/>
</dbReference>
<proteinExistence type="inferred from homology"/>
<evidence type="ECO:0000256" key="2">
    <source>
        <dbReference type="ARBA" id="ARBA00022801"/>
    </source>
</evidence>
<evidence type="ECO:0000313" key="7">
    <source>
        <dbReference type="EMBL" id="RMB58025.1"/>
    </source>
</evidence>
<accession>A0A3M0FZU3</accession>
<feature type="domain" description="CN hydrolase" evidence="6">
    <location>
        <begin position="6"/>
        <end position="237"/>
    </location>
</feature>
<evidence type="ECO:0000256" key="5">
    <source>
        <dbReference type="ARBA" id="ARBA00072139"/>
    </source>
</evidence>
<dbReference type="CDD" id="cd07575">
    <property type="entry name" value="Xc-1258_like"/>
    <property type="match status" value="1"/>
</dbReference>
<dbReference type="PANTHER" id="PTHR47799">
    <property type="entry name" value="OMEGA-AMIDASE YAFV"/>
    <property type="match status" value="1"/>
</dbReference>
<evidence type="ECO:0000259" key="6">
    <source>
        <dbReference type="PROSITE" id="PS50263"/>
    </source>
</evidence>
<organism evidence="7 8">
    <name type="scientific">Dokdonia sinensis</name>
    <dbReference type="NCBI Taxonomy" id="2479847"/>
    <lineage>
        <taxon>Bacteria</taxon>
        <taxon>Pseudomonadati</taxon>
        <taxon>Bacteroidota</taxon>
        <taxon>Flavobacteriia</taxon>
        <taxon>Flavobacteriales</taxon>
        <taxon>Flavobacteriaceae</taxon>
        <taxon>Dokdonia</taxon>
    </lineage>
</organism>
<evidence type="ECO:0000256" key="3">
    <source>
        <dbReference type="ARBA" id="ARBA00039118"/>
    </source>
</evidence>
<dbReference type="Proteomes" id="UP000281985">
    <property type="component" value="Unassembled WGS sequence"/>
</dbReference>
<dbReference type="Gene3D" id="3.60.110.10">
    <property type="entry name" value="Carbon-nitrogen hydrolase"/>
    <property type="match status" value="1"/>
</dbReference>
<evidence type="ECO:0000313" key="8">
    <source>
        <dbReference type="Proteomes" id="UP000281985"/>
    </source>
</evidence>
<dbReference type="PROSITE" id="PS50263">
    <property type="entry name" value="CN_HYDROLASE"/>
    <property type="match status" value="1"/>
</dbReference>
<comment type="similarity">
    <text evidence="1">Belongs to the carbon-nitrogen hydrolase superfamily. NIT1/NIT2 family.</text>
</comment>
<name>A0A3M0FZU3_9FLAO</name>
<dbReference type="EMBL" id="REFV01000009">
    <property type="protein sequence ID" value="RMB58025.1"/>
    <property type="molecule type" value="Genomic_DNA"/>
</dbReference>
<dbReference type="EC" id="3.5.1.3" evidence="3"/>
<comment type="caution">
    <text evidence="7">The sequence shown here is derived from an EMBL/GenBank/DDBJ whole genome shotgun (WGS) entry which is preliminary data.</text>
</comment>
<dbReference type="InterPro" id="IPR052737">
    <property type="entry name" value="Omega-amidase_YafV"/>
</dbReference>
<dbReference type="Pfam" id="PF00795">
    <property type="entry name" value="CN_hydrolase"/>
    <property type="match status" value="1"/>
</dbReference>
<dbReference type="SUPFAM" id="SSF56317">
    <property type="entry name" value="Carbon-nitrogen hydrolase"/>
    <property type="match status" value="1"/>
</dbReference>
<sequence length="259" mass="29531">MKKNKLNVALIQADLIWEDAVKNRAYFDKLLSAVPSETDIVVLPEMFTTGFSMNPSPLAETMDGATVRWLKKNAERSDIAICGSIIIQENDKFYNRFLFVQPSGKVTSYDKRHTFNMAGEGKKYAAGKKRVYISYLGWKIFPQICYDLRFPVFSRNTTDYDLIIYVANWPKTRIAAWDTLLKSRAIENMSYSIGVNRVGTDGNDLEYIGHSGVYNVLGEECAFAKAEEKLITATLSKSHIAETRKKLPFLEDKDQFQLF</sequence>
<evidence type="ECO:0000256" key="1">
    <source>
        <dbReference type="ARBA" id="ARBA00010613"/>
    </source>
</evidence>
<dbReference type="InterPro" id="IPR036526">
    <property type="entry name" value="C-N_Hydrolase_sf"/>
</dbReference>
<dbReference type="FunFam" id="3.60.110.10:FF:000004">
    <property type="entry name" value="Carbon-nitrogen hydrolase"/>
    <property type="match status" value="1"/>
</dbReference>
<comment type="catalytic activity">
    <reaction evidence="4">
        <text>a monoamide of a dicarboxylate + H2O = a dicarboxylate + NH4(+)</text>
        <dbReference type="Rhea" id="RHEA:11716"/>
        <dbReference type="ChEBI" id="CHEBI:15377"/>
        <dbReference type="ChEBI" id="CHEBI:28938"/>
        <dbReference type="ChEBI" id="CHEBI:28965"/>
        <dbReference type="ChEBI" id="CHEBI:77450"/>
        <dbReference type="EC" id="3.5.1.3"/>
    </reaction>
</comment>
<evidence type="ECO:0000256" key="4">
    <source>
        <dbReference type="ARBA" id="ARBA00052904"/>
    </source>
</evidence>
<dbReference type="RefSeq" id="WP_121917628.1">
    <property type="nucleotide sequence ID" value="NZ_REFV01000009.1"/>
</dbReference>